<keyword evidence="3" id="KW-1185">Reference proteome</keyword>
<keyword evidence="1" id="KW-1133">Transmembrane helix</keyword>
<dbReference type="AlphaFoldDB" id="A0A392P570"/>
<reference evidence="2 3" key="1">
    <citation type="journal article" date="2018" name="Front. Plant Sci.">
        <title>Red Clover (Trifolium pratense) and Zigzag Clover (T. medium) - A Picture of Genomic Similarities and Differences.</title>
        <authorList>
            <person name="Dluhosova J."/>
            <person name="Istvanek J."/>
            <person name="Nedelnik J."/>
            <person name="Repkova J."/>
        </authorList>
    </citation>
    <scope>NUCLEOTIDE SEQUENCE [LARGE SCALE GENOMIC DNA]</scope>
    <source>
        <strain evidence="3">cv. 10/8</strain>
        <tissue evidence="2">Leaf</tissue>
    </source>
</reference>
<name>A0A392P570_9FABA</name>
<dbReference type="Proteomes" id="UP000265520">
    <property type="component" value="Unassembled WGS sequence"/>
</dbReference>
<evidence type="ECO:0000313" key="2">
    <source>
        <dbReference type="EMBL" id="MCI06884.1"/>
    </source>
</evidence>
<evidence type="ECO:0000256" key="1">
    <source>
        <dbReference type="SAM" id="Phobius"/>
    </source>
</evidence>
<evidence type="ECO:0000313" key="3">
    <source>
        <dbReference type="Proteomes" id="UP000265520"/>
    </source>
</evidence>
<keyword evidence="1" id="KW-0812">Transmembrane</keyword>
<organism evidence="2 3">
    <name type="scientific">Trifolium medium</name>
    <dbReference type="NCBI Taxonomy" id="97028"/>
    <lineage>
        <taxon>Eukaryota</taxon>
        <taxon>Viridiplantae</taxon>
        <taxon>Streptophyta</taxon>
        <taxon>Embryophyta</taxon>
        <taxon>Tracheophyta</taxon>
        <taxon>Spermatophyta</taxon>
        <taxon>Magnoliopsida</taxon>
        <taxon>eudicotyledons</taxon>
        <taxon>Gunneridae</taxon>
        <taxon>Pentapetalae</taxon>
        <taxon>rosids</taxon>
        <taxon>fabids</taxon>
        <taxon>Fabales</taxon>
        <taxon>Fabaceae</taxon>
        <taxon>Papilionoideae</taxon>
        <taxon>50 kb inversion clade</taxon>
        <taxon>NPAAA clade</taxon>
        <taxon>Hologalegina</taxon>
        <taxon>IRL clade</taxon>
        <taxon>Trifolieae</taxon>
        <taxon>Trifolium</taxon>
    </lineage>
</organism>
<dbReference type="EMBL" id="LXQA010063406">
    <property type="protein sequence ID" value="MCI06884.1"/>
    <property type="molecule type" value="Genomic_DNA"/>
</dbReference>
<keyword evidence="1" id="KW-0472">Membrane</keyword>
<feature type="transmembrane region" description="Helical" evidence="1">
    <location>
        <begin position="21"/>
        <end position="42"/>
    </location>
</feature>
<protein>
    <submittedName>
        <fullName evidence="2">Uncharacterized protein</fullName>
    </submittedName>
</protein>
<proteinExistence type="predicted"/>
<feature type="non-terminal residue" evidence="2">
    <location>
        <position position="1"/>
    </location>
</feature>
<comment type="caution">
    <text evidence="2">The sequence shown here is derived from an EMBL/GenBank/DDBJ whole genome shotgun (WGS) entry which is preliminary data.</text>
</comment>
<accession>A0A392P570</accession>
<sequence>GSAKTPLAGQFYPKRIHSVDGALAVFVIFSTTTRILVFGWYAANLLKGTRAGYLAILSVLFNMRKLELLIMDNLCNWMVVIVVPPAVKLPAYLGE</sequence>